<dbReference type="Proteomes" id="UP000199598">
    <property type="component" value="Unassembled WGS sequence"/>
</dbReference>
<feature type="chain" id="PRO_5047393271" evidence="1">
    <location>
        <begin position="37"/>
        <end position="691"/>
    </location>
</feature>
<comment type="caution">
    <text evidence="2">The sequence shown here is derived from an EMBL/GenBank/DDBJ whole genome shotgun (WGS) entry which is preliminary data.</text>
</comment>
<dbReference type="SUPFAM" id="SSF48208">
    <property type="entry name" value="Six-hairpin glycosidases"/>
    <property type="match status" value="1"/>
</dbReference>
<sequence>MLGHPPKKEIPSLSMLNKTALLSFASAVAISSAALAGSPEVKVEVLDKIFDPAGGFLAYTEFELSGEPLAEGLGLDLDVLDPNLVNQPTAFDYAAGIESYEYSEEAMYAVNYQSKMGPHIVNGPLNKMRGGSLESLGKRVIELAGSVAFPVEEVPLNMYPITFPYISALPEIGQAIDSSVVSSDEADILTALGSSKTVKIDIPAYFRDYASLSWKEEGMDKSFNPGAAAGIMLKDVMWAQDFLGGMHTIAEDLEVEAETSVMDQDGVHALGVSTADGFNGVILTEMINDRLITLRDQFGYDGKMLGAKLTASYDPAQGPIWFPHKVSVTEKTENSVKAIGSLKVINGASTLRDTWLMLWPLSEIYAYSDQRVVNSNQNPAFTAVFDGAPFAAAADLNKDSDPMNDIVSDDVFSAASVLTNATFKNLDALHFNKDAGTLVDRYDGKQGTKVTTYDAAYALQALNIFQRSQDALAVGYASADAGESLETARGKRALELIKAQADFILKNLIAENGLAVDGFEIGKGANAEQSLGTQFAVVHGLTSAFLATKDESYKEAARKLFLTIEAKMYDKAIGTYAAVPGQPTEHTPYTAAAISAGLRSAMLILRNSEGENEPLLDLASLTQRYESWFRTVINGRNVNEGMQLAEWLGDSGENVVAGSEDFDTDADGVPQITQAGTAMVMAGKVKVFAAK</sequence>
<protein>
    <submittedName>
        <fullName evidence="2">Uncharacterized protein</fullName>
    </submittedName>
</protein>
<evidence type="ECO:0000313" key="2">
    <source>
        <dbReference type="EMBL" id="SFK74519.1"/>
    </source>
</evidence>
<reference evidence="2 3" key="1">
    <citation type="submission" date="2016-10" db="EMBL/GenBank/DDBJ databases">
        <authorList>
            <person name="Varghese N."/>
            <person name="Submissions S."/>
        </authorList>
    </citation>
    <scope>NUCLEOTIDE SEQUENCE [LARGE SCALE GENOMIC DNA]</scope>
    <source>
        <strain evidence="2 3">DSM 16392</strain>
    </source>
</reference>
<dbReference type="InterPro" id="IPR008928">
    <property type="entry name" value="6-hairpin_glycosidase_sf"/>
</dbReference>
<keyword evidence="3" id="KW-1185">Reference proteome</keyword>
<gene>
    <name evidence="2" type="ORF">SAMN04488518_108278</name>
</gene>
<dbReference type="Gene3D" id="1.50.10.10">
    <property type="match status" value="1"/>
</dbReference>
<feature type="signal peptide" evidence="1">
    <location>
        <begin position="1"/>
        <end position="36"/>
    </location>
</feature>
<accession>A0A1I4C2E5</accession>
<proteinExistence type="predicted"/>
<keyword evidence="1" id="KW-0732">Signal</keyword>
<organism evidence="2 3">
    <name type="scientific">Pseudovibrio ascidiaceicola</name>
    <dbReference type="NCBI Taxonomy" id="285279"/>
    <lineage>
        <taxon>Bacteria</taxon>
        <taxon>Pseudomonadati</taxon>
        <taxon>Pseudomonadota</taxon>
        <taxon>Alphaproteobacteria</taxon>
        <taxon>Hyphomicrobiales</taxon>
        <taxon>Stappiaceae</taxon>
        <taxon>Pseudovibrio</taxon>
    </lineage>
</organism>
<dbReference type="InterPro" id="IPR012341">
    <property type="entry name" value="6hp_glycosidase-like_sf"/>
</dbReference>
<name>A0A1I4C2E5_9HYPH</name>
<evidence type="ECO:0000313" key="3">
    <source>
        <dbReference type="Proteomes" id="UP000199598"/>
    </source>
</evidence>
<evidence type="ECO:0000256" key="1">
    <source>
        <dbReference type="SAM" id="SignalP"/>
    </source>
</evidence>
<dbReference type="EMBL" id="FOSK01000008">
    <property type="protein sequence ID" value="SFK74519.1"/>
    <property type="molecule type" value="Genomic_DNA"/>
</dbReference>